<organism evidence="3 4">
    <name type="scientific">Variovorax terrae</name>
    <dbReference type="NCBI Taxonomy" id="2923278"/>
    <lineage>
        <taxon>Bacteria</taxon>
        <taxon>Pseudomonadati</taxon>
        <taxon>Pseudomonadota</taxon>
        <taxon>Betaproteobacteria</taxon>
        <taxon>Burkholderiales</taxon>
        <taxon>Comamonadaceae</taxon>
        <taxon>Variovorax</taxon>
    </lineage>
</organism>
<accession>A0A9X2ANK9</accession>
<dbReference type="Pfam" id="PF02321">
    <property type="entry name" value="OEP"/>
    <property type="match status" value="2"/>
</dbReference>
<dbReference type="GO" id="GO:0005886">
    <property type="term" value="C:plasma membrane"/>
    <property type="evidence" value="ECO:0007669"/>
    <property type="project" value="UniProtKB-SubCell"/>
</dbReference>
<dbReference type="InterPro" id="IPR003423">
    <property type="entry name" value="OMP_efflux"/>
</dbReference>
<evidence type="ECO:0000256" key="1">
    <source>
        <dbReference type="ARBA" id="ARBA00007613"/>
    </source>
</evidence>
<dbReference type="AlphaFoldDB" id="A0A9X2ANK9"/>
<keyword evidence="2" id="KW-0472">Membrane</keyword>
<dbReference type="NCBIfam" id="TIGR01845">
    <property type="entry name" value="outer_NodT"/>
    <property type="match status" value="1"/>
</dbReference>
<dbReference type="PROSITE" id="PS51257">
    <property type="entry name" value="PROKAR_LIPOPROTEIN"/>
    <property type="match status" value="1"/>
</dbReference>
<dbReference type="Proteomes" id="UP001139447">
    <property type="component" value="Unassembled WGS sequence"/>
</dbReference>
<evidence type="ECO:0000313" key="3">
    <source>
        <dbReference type="EMBL" id="MCJ0764494.1"/>
    </source>
</evidence>
<dbReference type="GO" id="GO:0015562">
    <property type="term" value="F:efflux transmembrane transporter activity"/>
    <property type="evidence" value="ECO:0007669"/>
    <property type="project" value="InterPro"/>
</dbReference>
<evidence type="ECO:0000256" key="2">
    <source>
        <dbReference type="RuleBase" id="RU362097"/>
    </source>
</evidence>
<comment type="caution">
    <text evidence="3">The sequence shown here is derived from an EMBL/GenBank/DDBJ whole genome shotgun (WGS) entry which is preliminary data.</text>
</comment>
<reference evidence="3" key="1">
    <citation type="submission" date="2022-03" db="EMBL/GenBank/DDBJ databases">
        <authorList>
            <person name="Woo C.Y."/>
        </authorList>
    </citation>
    <scope>NUCLEOTIDE SEQUENCE</scope>
    <source>
        <strain evidence="3">CYS-02</strain>
    </source>
</reference>
<protein>
    <submittedName>
        <fullName evidence="3">Efflux transporter outer membrane subunit</fullName>
    </submittedName>
</protein>
<dbReference type="Gene3D" id="2.20.200.10">
    <property type="entry name" value="Outer membrane efflux proteins (OEP)"/>
    <property type="match status" value="1"/>
</dbReference>
<dbReference type="EMBL" id="JALGBI010000001">
    <property type="protein sequence ID" value="MCJ0764494.1"/>
    <property type="molecule type" value="Genomic_DNA"/>
</dbReference>
<proteinExistence type="inferred from homology"/>
<keyword evidence="4" id="KW-1185">Reference proteome</keyword>
<keyword evidence="2" id="KW-0449">Lipoprotein</keyword>
<comment type="similarity">
    <text evidence="1 2">Belongs to the outer membrane factor (OMF) (TC 1.B.17) family.</text>
</comment>
<dbReference type="PANTHER" id="PTHR30203">
    <property type="entry name" value="OUTER MEMBRANE CATION EFFLUX PROTEIN"/>
    <property type="match status" value="1"/>
</dbReference>
<dbReference type="InterPro" id="IPR010131">
    <property type="entry name" value="MdtP/NodT-like"/>
</dbReference>
<dbReference type="SUPFAM" id="SSF56954">
    <property type="entry name" value="Outer membrane efflux proteins (OEP)"/>
    <property type="match status" value="1"/>
</dbReference>
<name>A0A9X2ANK9_9BURK</name>
<dbReference type="Gene3D" id="1.20.1600.10">
    <property type="entry name" value="Outer membrane efflux proteins (OEP)"/>
    <property type="match status" value="1"/>
</dbReference>
<dbReference type="PANTHER" id="PTHR30203:SF33">
    <property type="entry name" value="BLR4455 PROTEIN"/>
    <property type="match status" value="1"/>
</dbReference>
<keyword evidence="2" id="KW-0564">Palmitate</keyword>
<gene>
    <name evidence="3" type="ORF">MMF98_14850</name>
</gene>
<comment type="subcellular location">
    <subcellularLocation>
        <location evidence="2">Cell membrane</location>
        <topology evidence="2">Lipid-anchor</topology>
    </subcellularLocation>
</comment>
<keyword evidence="2" id="KW-1134">Transmembrane beta strand</keyword>
<sequence length="468" mass="49753">MRSELSHALQRGLATLAAGLLAACGSTPPYQRPAMDIPPAFKEAALFQPAQPRLLLQGEWWRVFGDETLNSLQAQLVIGNENLGLAFAQYRAARAALAASRAALAPSLGVGASTSRGRSPSLPSAETTVSLSGSASWEVDLWGRISAQVDGAQARLDASEADWAAVRLSLQAALAQTYFSLRTAEAQTESLNNAVQAYRRSVEMTQDRYRVGIASAADVAQAQTQLKLALAQWVETRRSRAQLEHALAVLLGRPPSLFTLDVMARLPAVPDVPAQLPAQLLERRPDIAAAERRVAAANAQIGVAQAAFFPAVTLSANAGYRGETIANLMSAPHLFWSLGPAMALAVFDGGARRAGVDSAQAAADQAAAAYRQTVLAALQEVEDNLVSVATLQEEATYLEESQGEARRALDITTHQYRAGTVSYLNVVAAQTTALSIERSLLDTHNRRLAAANQLLKNLAGGWPLPPNP</sequence>
<dbReference type="RefSeq" id="WP_243307151.1">
    <property type="nucleotide sequence ID" value="NZ_JALGBI010000001.1"/>
</dbReference>
<keyword evidence="2" id="KW-0812">Transmembrane</keyword>
<evidence type="ECO:0000313" key="4">
    <source>
        <dbReference type="Proteomes" id="UP001139447"/>
    </source>
</evidence>